<sequence length="453" mass="51470">MDTAIASAVSYASDVKTKMESLYRIVQNATSVSDRAPVVSTFDDKKESAPTYTGNERLDKIIGRFIEIGSKWSNLIISFILSCIIANELIMYPSVIRFAFFVFTFFMCYSFVPYKGFIIFYYFAKWVYNRFLSDKEIVGNLSLPKIYSILPLIYHKSDEPVSMGDKILNGLKIVSVFYPRYEDIDALKETMEKYKTELKASFPYYETVKSVAEIKGLEVAMNAYLDGIHTESKPRTEAAEEAAEEEEAAEAEEVEEKKEESEKTIKELYDKHVASQNKLSAAELQDITTPNSNNIRNKLWEKYEDNAYNASTEDYKEGMKAYDTAQAEFDLKNGAVQEQMKKDGSAPIKPTEPRPVPHTIAPNNSTIATKVGDFYKGREDLEKAKKEKEEQEAKRYNNAKEANNATANERIKKSQELGRTLTIEELQEIRNKYIASKQPSLANATPSQPVENA</sequence>
<name>A0A6C0HK84_9ZZZZ</name>
<feature type="compositionally biased region" description="Polar residues" evidence="1">
    <location>
        <begin position="437"/>
        <end position="453"/>
    </location>
</feature>
<dbReference type="AlphaFoldDB" id="A0A6C0HK84"/>
<proteinExistence type="predicted"/>
<evidence type="ECO:0000256" key="2">
    <source>
        <dbReference type="SAM" id="Phobius"/>
    </source>
</evidence>
<keyword evidence="2" id="KW-0472">Membrane</keyword>
<feature type="region of interest" description="Disordered" evidence="1">
    <location>
        <begin position="338"/>
        <end position="413"/>
    </location>
</feature>
<feature type="transmembrane region" description="Helical" evidence="2">
    <location>
        <begin position="72"/>
        <end position="92"/>
    </location>
</feature>
<feature type="compositionally biased region" description="Acidic residues" evidence="1">
    <location>
        <begin position="239"/>
        <end position="254"/>
    </location>
</feature>
<protein>
    <submittedName>
        <fullName evidence="3">Uncharacterized protein</fullName>
    </submittedName>
</protein>
<evidence type="ECO:0000256" key="1">
    <source>
        <dbReference type="SAM" id="MobiDB-lite"/>
    </source>
</evidence>
<feature type="region of interest" description="Disordered" evidence="1">
    <location>
        <begin position="434"/>
        <end position="453"/>
    </location>
</feature>
<keyword evidence="2" id="KW-1133">Transmembrane helix</keyword>
<feature type="region of interest" description="Disordered" evidence="1">
    <location>
        <begin position="231"/>
        <end position="261"/>
    </location>
</feature>
<evidence type="ECO:0000313" key="3">
    <source>
        <dbReference type="EMBL" id="QHT80780.1"/>
    </source>
</evidence>
<reference evidence="3" key="1">
    <citation type="journal article" date="2020" name="Nature">
        <title>Giant virus diversity and host interactions through global metagenomics.</title>
        <authorList>
            <person name="Schulz F."/>
            <person name="Roux S."/>
            <person name="Paez-Espino D."/>
            <person name="Jungbluth S."/>
            <person name="Walsh D.A."/>
            <person name="Denef V.J."/>
            <person name="McMahon K.D."/>
            <person name="Konstantinidis K.T."/>
            <person name="Eloe-Fadrosh E.A."/>
            <person name="Kyrpides N.C."/>
            <person name="Woyke T."/>
        </authorList>
    </citation>
    <scope>NUCLEOTIDE SEQUENCE</scope>
    <source>
        <strain evidence="3">GVMAG-M-3300023184-121</strain>
    </source>
</reference>
<keyword evidence="2" id="KW-0812">Transmembrane</keyword>
<dbReference type="EMBL" id="MN739974">
    <property type="protein sequence ID" value="QHT80780.1"/>
    <property type="molecule type" value="Genomic_DNA"/>
</dbReference>
<feature type="compositionally biased region" description="Low complexity" evidence="1">
    <location>
        <begin position="399"/>
        <end position="408"/>
    </location>
</feature>
<accession>A0A6C0HK84</accession>
<feature type="compositionally biased region" description="Basic and acidic residues" evidence="1">
    <location>
        <begin position="373"/>
        <end position="395"/>
    </location>
</feature>
<feature type="transmembrane region" description="Helical" evidence="2">
    <location>
        <begin position="98"/>
        <end position="123"/>
    </location>
</feature>
<organism evidence="3">
    <name type="scientific">viral metagenome</name>
    <dbReference type="NCBI Taxonomy" id="1070528"/>
    <lineage>
        <taxon>unclassified sequences</taxon>
        <taxon>metagenomes</taxon>
        <taxon>organismal metagenomes</taxon>
    </lineage>
</organism>